<dbReference type="Gene3D" id="3.10.10.10">
    <property type="entry name" value="HIV Type 1 Reverse Transcriptase, subunit A, domain 1"/>
    <property type="match status" value="1"/>
</dbReference>
<dbReference type="InterPro" id="IPR041588">
    <property type="entry name" value="Integrase_H2C2"/>
</dbReference>
<dbReference type="Pfam" id="PF17919">
    <property type="entry name" value="RT_RNaseH_2"/>
    <property type="match status" value="1"/>
</dbReference>
<feature type="domain" description="Reverse transcriptase" evidence="1">
    <location>
        <begin position="269"/>
        <end position="449"/>
    </location>
</feature>
<dbReference type="InterPro" id="IPR001584">
    <property type="entry name" value="Integrase_cat-core"/>
</dbReference>
<dbReference type="PROSITE" id="PS50994">
    <property type="entry name" value="INTEGRASE"/>
    <property type="match status" value="1"/>
</dbReference>
<protein>
    <submittedName>
        <fullName evidence="3">Pol</fullName>
    </submittedName>
</protein>
<dbReference type="PANTHER" id="PTHR37984:SF15">
    <property type="entry name" value="INTEGRASE CATALYTIC DOMAIN-CONTAINING PROTEIN"/>
    <property type="match status" value="1"/>
</dbReference>
<evidence type="ECO:0000259" key="2">
    <source>
        <dbReference type="PROSITE" id="PS50994"/>
    </source>
</evidence>
<dbReference type="InterPro" id="IPR043502">
    <property type="entry name" value="DNA/RNA_pol_sf"/>
</dbReference>
<dbReference type="CDD" id="cd01647">
    <property type="entry name" value="RT_LTR"/>
    <property type="match status" value="1"/>
</dbReference>
<dbReference type="FunFam" id="1.10.340.70:FF:000001">
    <property type="entry name" value="Retrovirus-related Pol polyprotein from transposon gypsy-like Protein"/>
    <property type="match status" value="1"/>
</dbReference>
<feature type="domain" description="Integrase catalytic" evidence="2">
    <location>
        <begin position="857"/>
        <end position="1015"/>
    </location>
</feature>
<dbReference type="PROSITE" id="PS50878">
    <property type="entry name" value="RT_POL"/>
    <property type="match status" value="1"/>
</dbReference>
<dbReference type="CDD" id="cd09274">
    <property type="entry name" value="RNase_HI_RT_Ty3"/>
    <property type="match status" value="1"/>
</dbReference>
<dbReference type="SUPFAM" id="SSF56672">
    <property type="entry name" value="DNA/RNA polymerases"/>
    <property type="match status" value="1"/>
</dbReference>
<dbReference type="InterPro" id="IPR036397">
    <property type="entry name" value="RNaseH_sf"/>
</dbReference>
<dbReference type="Gene3D" id="3.30.70.270">
    <property type="match status" value="2"/>
</dbReference>
<accession>A0A289ZXJ9</accession>
<dbReference type="Gene3D" id="1.10.340.70">
    <property type="match status" value="1"/>
</dbReference>
<name>A0A289ZXJ9_HALDH</name>
<dbReference type="InterPro" id="IPR050951">
    <property type="entry name" value="Retrovirus_Pol_polyprotein"/>
</dbReference>
<dbReference type="PANTHER" id="PTHR37984">
    <property type="entry name" value="PROTEIN CBG26694"/>
    <property type="match status" value="1"/>
</dbReference>
<dbReference type="SUPFAM" id="SSF53098">
    <property type="entry name" value="Ribonuclease H-like"/>
    <property type="match status" value="1"/>
</dbReference>
<dbReference type="Pfam" id="PF00665">
    <property type="entry name" value="rve"/>
    <property type="match status" value="1"/>
</dbReference>
<sequence>MSPGHSSTCLFLVVPDSQYNMTVPILLGTNYLIPVLESCREAVGPNFLQHSKMHTPWYLAFRCIVLQDKELIRNDGKLGLMRSCETSRLVVPPNTTVTVRTSIYKELPYRDTCVIIQPTKRASISPGLEIAPALFRYQHKKTVQVPVQLSNLTNQTVVVSPKSIICEIQPVQIEKIAPFDLQQVVSDKKEHPLDKVKISPKVTDEQKKLGEDLLKKYSDIFSTGDLDIGHYTEVKHRIELTDNTPFKQRHRRIPPSMFQEVKDHLQQLLACGIIRRSHSPWASNVVLVRKADNSLRMCIDFRSLNRRTVKDAYALPRIEDIFDRLAGSKFFTVLDMKSGYHQIEVDEQHKARTAFTVGPLGFYEYNRLPFGLVNAPATYQRQMEHMLGELHLEICMIYLDDLIVFSDSFEEHLLRLEKIFQRLRESGLKLAAKKCDFFQEQVKFVGHIVSADGIQTDPAKIEKIVNWPTPKNSEEVRQFLGFAGYYRKYVKNFSRIARPLSELLPPTVKKKQPYKKNTDSRTKWIWGQQQSAAFQQLKDVLSSPPILGYADYALPFEVHTDASSHGLGAVLYQEQDGHKRVIAYASRGLNKAEKNYPAHKLEFLALKWSVTEKFYDYLYGHNFTVMTDNNPLTYVLTSAKLDATGHRWLAALSSFNFDIKYRPGKSNADADALSRLPQPETEDMAATSVKAICNRCQTPIYVESLCLSAEIIQDDDNNKQNIAVMSLRDWRKAQDKDPVLHKVIAGIHQGNMPEDIPVALSREFNHLLLCHGVLYRVTVQDGVEKKQLVLPANFIKVVLTGLHDDIGHMGRDRTLALCRDRFYWPGMAKDVDQWIKTCDRCIRRKPTENRAPLTSIATSQPLELVCIDFLSLEMSKGGYQHILVLTDHFTRYAQAFPTRNQTAKTTAEVLFNNFFVHYGFPLRLHSDQGANFESNLIKELCKLAGIDKSRTTPYHPQGNGMTERFNRTLISMLGSLQPSQKTNWKSYVAPLVHAYNSTRHESTGESPFFLMFGRQPRLPVDVAFGIGEPPGSQSKTNYICWGPYSHPRRPIGSPTLHHLSTPTTLHDMSQQEKVPSSSCLEDSLVCPWM</sequence>
<dbReference type="GO" id="GO:0003676">
    <property type="term" value="F:nucleic acid binding"/>
    <property type="evidence" value="ECO:0007669"/>
    <property type="project" value="InterPro"/>
</dbReference>
<dbReference type="InterPro" id="IPR041577">
    <property type="entry name" value="RT_RNaseH_2"/>
</dbReference>
<reference evidence="3" key="1">
    <citation type="submission" date="2017-05" db="EMBL/GenBank/DDBJ databases">
        <title>Ty3-Gypsy retrotransposons in the pacific abalone Haliotis discus Hannai; characterization and their use in species identification in the genus Haliotis.</title>
        <authorList>
            <person name="Lee S.-I."/>
            <person name="Gym J.-A."/>
            <person name="Im M.-J."/>
            <person name="Kim H.-S."/>
            <person name="Nam B.-H."/>
            <person name="Kim N.-S."/>
        </authorList>
    </citation>
    <scope>NUCLEOTIDE SEQUENCE</scope>
</reference>
<evidence type="ECO:0000259" key="1">
    <source>
        <dbReference type="PROSITE" id="PS50878"/>
    </source>
</evidence>
<dbReference type="Pfam" id="PF00078">
    <property type="entry name" value="RVT_1"/>
    <property type="match status" value="1"/>
</dbReference>
<dbReference type="InterPro" id="IPR043128">
    <property type="entry name" value="Rev_trsase/Diguanyl_cyclase"/>
</dbReference>
<evidence type="ECO:0000313" key="3">
    <source>
        <dbReference type="EMBL" id="ATA66765.1"/>
    </source>
</evidence>
<dbReference type="GO" id="GO:0015074">
    <property type="term" value="P:DNA integration"/>
    <property type="evidence" value="ECO:0007669"/>
    <property type="project" value="InterPro"/>
</dbReference>
<dbReference type="Pfam" id="PF17921">
    <property type="entry name" value="Integrase_H2C2"/>
    <property type="match status" value="1"/>
</dbReference>
<dbReference type="FunFam" id="3.30.70.270:FF:000020">
    <property type="entry name" value="Transposon Tf2-6 polyprotein-like Protein"/>
    <property type="match status" value="1"/>
</dbReference>
<dbReference type="InterPro" id="IPR012337">
    <property type="entry name" value="RNaseH-like_sf"/>
</dbReference>
<dbReference type="AlphaFoldDB" id="A0A289ZXJ9"/>
<dbReference type="FunFam" id="3.30.420.10:FF:000269">
    <property type="entry name" value="Uncharacterized protein"/>
    <property type="match status" value="1"/>
</dbReference>
<dbReference type="InterPro" id="IPR000477">
    <property type="entry name" value="RT_dom"/>
</dbReference>
<dbReference type="Gene3D" id="3.30.420.10">
    <property type="entry name" value="Ribonuclease H-like superfamily/Ribonuclease H"/>
    <property type="match status" value="1"/>
</dbReference>
<organism evidence="3">
    <name type="scientific">Haliotis discus hannai</name>
    <name type="common">Japanese abalone</name>
    <dbReference type="NCBI Taxonomy" id="42344"/>
    <lineage>
        <taxon>Eukaryota</taxon>
        <taxon>Metazoa</taxon>
        <taxon>Spiralia</taxon>
        <taxon>Lophotrochozoa</taxon>
        <taxon>Mollusca</taxon>
        <taxon>Gastropoda</taxon>
        <taxon>Vetigastropoda</taxon>
        <taxon>Lepetellida</taxon>
        <taxon>Haliotoidea</taxon>
        <taxon>Haliotidae</taxon>
        <taxon>Haliotis</taxon>
    </lineage>
</organism>
<dbReference type="EMBL" id="MF155023">
    <property type="protein sequence ID" value="ATA66765.1"/>
    <property type="molecule type" value="Genomic_DNA"/>
</dbReference>
<proteinExistence type="predicted"/>